<proteinExistence type="predicted"/>
<dbReference type="AlphaFoldDB" id="X0U6A7"/>
<accession>X0U6A7</accession>
<dbReference type="EMBL" id="BARS01002307">
    <property type="protein sequence ID" value="GAF84015.1"/>
    <property type="molecule type" value="Genomic_DNA"/>
</dbReference>
<feature type="non-terminal residue" evidence="1">
    <location>
        <position position="1"/>
    </location>
</feature>
<reference evidence="1" key="1">
    <citation type="journal article" date="2014" name="Front. Microbiol.">
        <title>High frequency of phylogenetically diverse reductive dehalogenase-homologous genes in deep subseafloor sedimentary metagenomes.</title>
        <authorList>
            <person name="Kawai M."/>
            <person name="Futagami T."/>
            <person name="Toyoda A."/>
            <person name="Takaki Y."/>
            <person name="Nishi S."/>
            <person name="Hori S."/>
            <person name="Arai W."/>
            <person name="Tsubouchi T."/>
            <person name="Morono Y."/>
            <person name="Uchiyama I."/>
            <person name="Ito T."/>
            <person name="Fujiyama A."/>
            <person name="Inagaki F."/>
            <person name="Takami H."/>
        </authorList>
    </citation>
    <scope>NUCLEOTIDE SEQUENCE</scope>
    <source>
        <strain evidence="1">Expedition CK06-06</strain>
    </source>
</reference>
<protein>
    <submittedName>
        <fullName evidence="1">Uncharacterized protein</fullName>
    </submittedName>
</protein>
<name>X0U6A7_9ZZZZ</name>
<gene>
    <name evidence="1" type="ORF">S01H1_04360</name>
</gene>
<organism evidence="1">
    <name type="scientific">marine sediment metagenome</name>
    <dbReference type="NCBI Taxonomy" id="412755"/>
    <lineage>
        <taxon>unclassified sequences</taxon>
        <taxon>metagenomes</taxon>
        <taxon>ecological metagenomes</taxon>
    </lineage>
</organism>
<sequence length="122" mass="13549">LATVLFVLKVWGVRLLEFEADRRSLIAITLAVALMHGNVVGVWSSCIAVPQEVPIAASILFASGLSRVQRTLRRPFSCSRETWRTAKSFIQTVRLSAFHPRQLLLTTRLCTPRAPPLLVVLA</sequence>
<evidence type="ECO:0000313" key="1">
    <source>
        <dbReference type="EMBL" id="GAF84015.1"/>
    </source>
</evidence>
<comment type="caution">
    <text evidence="1">The sequence shown here is derived from an EMBL/GenBank/DDBJ whole genome shotgun (WGS) entry which is preliminary data.</text>
</comment>